<evidence type="ECO:0000313" key="3">
    <source>
        <dbReference type="Proteomes" id="UP000053820"/>
    </source>
</evidence>
<gene>
    <name evidence="2" type="ORF">HYDPIDRAFT_35079</name>
</gene>
<proteinExistence type="predicted"/>
<name>A0A0C2PR08_9AGAM</name>
<reference evidence="2 3" key="1">
    <citation type="submission" date="2014-04" db="EMBL/GenBank/DDBJ databases">
        <title>Evolutionary Origins and Diversification of the Mycorrhizal Mutualists.</title>
        <authorList>
            <consortium name="DOE Joint Genome Institute"/>
            <consortium name="Mycorrhizal Genomics Consortium"/>
            <person name="Kohler A."/>
            <person name="Kuo A."/>
            <person name="Nagy L.G."/>
            <person name="Floudas D."/>
            <person name="Copeland A."/>
            <person name="Barry K.W."/>
            <person name="Cichocki N."/>
            <person name="Veneault-Fourrey C."/>
            <person name="LaButti K."/>
            <person name="Lindquist E.A."/>
            <person name="Lipzen A."/>
            <person name="Lundell T."/>
            <person name="Morin E."/>
            <person name="Murat C."/>
            <person name="Riley R."/>
            <person name="Ohm R."/>
            <person name="Sun H."/>
            <person name="Tunlid A."/>
            <person name="Henrissat B."/>
            <person name="Grigoriev I.V."/>
            <person name="Hibbett D.S."/>
            <person name="Martin F."/>
        </authorList>
    </citation>
    <scope>NUCLEOTIDE SEQUENCE [LARGE SCALE GENOMIC DNA]</scope>
    <source>
        <strain evidence="2 3">MD-312</strain>
    </source>
</reference>
<protein>
    <submittedName>
        <fullName evidence="2">Uncharacterized protein</fullName>
    </submittedName>
</protein>
<dbReference type="AlphaFoldDB" id="A0A0C2PR08"/>
<dbReference type="EMBL" id="KN840360">
    <property type="protein sequence ID" value="KIJ57478.1"/>
    <property type="molecule type" value="Genomic_DNA"/>
</dbReference>
<evidence type="ECO:0000256" key="1">
    <source>
        <dbReference type="SAM" id="MobiDB-lite"/>
    </source>
</evidence>
<accession>A0A0C2PR08</accession>
<evidence type="ECO:0000313" key="2">
    <source>
        <dbReference type="EMBL" id="KIJ57478.1"/>
    </source>
</evidence>
<dbReference type="Proteomes" id="UP000053820">
    <property type="component" value="Unassembled WGS sequence"/>
</dbReference>
<keyword evidence="3" id="KW-1185">Reference proteome</keyword>
<sequence>MTAHSIAGPGVNDTSTNAPPKMVYNSQVREAYYESLPWSVRPLSYRELIACWIDALLKKHQAADHPEILAEAKEDLADYASEIVAAIGEQQYRKWLDRFEKVLEERAGVSSDVYIYL</sequence>
<dbReference type="HOGENOM" id="CLU_2085144_0_0_1"/>
<organism evidence="2 3">
    <name type="scientific">Hydnomerulius pinastri MD-312</name>
    <dbReference type="NCBI Taxonomy" id="994086"/>
    <lineage>
        <taxon>Eukaryota</taxon>
        <taxon>Fungi</taxon>
        <taxon>Dikarya</taxon>
        <taxon>Basidiomycota</taxon>
        <taxon>Agaricomycotina</taxon>
        <taxon>Agaricomycetes</taxon>
        <taxon>Agaricomycetidae</taxon>
        <taxon>Boletales</taxon>
        <taxon>Boletales incertae sedis</taxon>
        <taxon>Leucogyrophana</taxon>
    </lineage>
</organism>
<feature type="region of interest" description="Disordered" evidence="1">
    <location>
        <begin position="1"/>
        <end position="20"/>
    </location>
</feature>